<gene>
    <name evidence="3" type="ORF">A2930_01670</name>
</gene>
<keyword evidence="1" id="KW-0472">Membrane</keyword>
<organism evidence="3 4">
    <name type="scientific">Candidatus Giovannonibacteria bacterium RIFCSPLOWO2_01_FULL_45_34</name>
    <dbReference type="NCBI Taxonomy" id="1798351"/>
    <lineage>
        <taxon>Bacteria</taxon>
        <taxon>Candidatus Giovannoniibacteriota</taxon>
    </lineage>
</organism>
<name>A0A1F5X275_9BACT</name>
<dbReference type="AlphaFoldDB" id="A0A1F5X275"/>
<feature type="transmembrane region" description="Helical" evidence="1">
    <location>
        <begin position="12"/>
        <end position="31"/>
    </location>
</feature>
<proteinExistence type="predicted"/>
<dbReference type="Pfam" id="PF13200">
    <property type="entry name" value="DUF4015"/>
    <property type="match status" value="1"/>
</dbReference>
<keyword evidence="1" id="KW-1133">Transmembrane helix</keyword>
<dbReference type="InterPro" id="IPR017853">
    <property type="entry name" value="GH"/>
</dbReference>
<dbReference type="Gene3D" id="3.20.20.80">
    <property type="entry name" value="Glycosidases"/>
    <property type="match status" value="1"/>
</dbReference>
<reference evidence="3 4" key="1">
    <citation type="journal article" date="2016" name="Nat. Commun.">
        <title>Thousands of microbial genomes shed light on interconnected biogeochemical processes in an aquifer system.</title>
        <authorList>
            <person name="Anantharaman K."/>
            <person name="Brown C.T."/>
            <person name="Hug L.A."/>
            <person name="Sharon I."/>
            <person name="Castelle C.J."/>
            <person name="Probst A.J."/>
            <person name="Thomas B.C."/>
            <person name="Singh A."/>
            <person name="Wilkins M.J."/>
            <person name="Karaoz U."/>
            <person name="Brodie E.L."/>
            <person name="Williams K.H."/>
            <person name="Hubbard S.S."/>
            <person name="Banfield J.F."/>
        </authorList>
    </citation>
    <scope>NUCLEOTIDE SEQUENCE [LARGE SCALE GENOMIC DNA]</scope>
</reference>
<dbReference type="STRING" id="1798351.A2930_01670"/>
<keyword evidence="1" id="KW-0812">Transmembrane</keyword>
<dbReference type="EMBL" id="MFID01000001">
    <property type="protein sequence ID" value="OGF81933.1"/>
    <property type="molecule type" value="Genomic_DNA"/>
</dbReference>
<evidence type="ECO:0000259" key="2">
    <source>
        <dbReference type="Pfam" id="PF13200"/>
    </source>
</evidence>
<evidence type="ECO:0000313" key="4">
    <source>
        <dbReference type="Proteomes" id="UP000178114"/>
    </source>
</evidence>
<evidence type="ECO:0000313" key="3">
    <source>
        <dbReference type="EMBL" id="OGF81933.1"/>
    </source>
</evidence>
<sequence>MIWKKYSAKHILIIISAIGAVIFSFSVFSIIKNNGVSVAEIKASVDGRGPAPTPKPVAHIATPKAVKAIYMTSWVAGTPKWRAQLVDFIKKTEINSLVIDVKDYTGTVSFDTQSPRIKDEGSEEVRVSDMREFLAELHAAGIYVIARITVFQDPYYAKRHLSIAVQTKNGALWKDRKGISYLDPGAKEFWDYIIEIARASEKAGFDELNFDYIRFPSDGNMSDIAFPVSGAEAKNKSAVLDKFFSYLHKELREGPNALSTPISADVFGMVTSNFDDLNIGQLLEPIASHFDFVAPMVYPSHYPPTFQGFKNPAAHPYEVVLFAMEKGVGRLQAPTSTPTKLRPWLQDFDLGTDYGVAEVRAQIKATYDAGLTSWMIWDASNKYTQNAFEAE</sequence>
<dbReference type="InterPro" id="IPR025275">
    <property type="entry name" value="DUF4015"/>
</dbReference>
<feature type="domain" description="DUF4015" evidence="2">
    <location>
        <begin position="68"/>
        <end position="383"/>
    </location>
</feature>
<accession>A0A1F5X275</accession>
<dbReference type="Proteomes" id="UP000178114">
    <property type="component" value="Unassembled WGS sequence"/>
</dbReference>
<dbReference type="SUPFAM" id="SSF51445">
    <property type="entry name" value="(Trans)glycosidases"/>
    <property type="match status" value="1"/>
</dbReference>
<comment type="caution">
    <text evidence="3">The sequence shown here is derived from an EMBL/GenBank/DDBJ whole genome shotgun (WGS) entry which is preliminary data.</text>
</comment>
<evidence type="ECO:0000256" key="1">
    <source>
        <dbReference type="SAM" id="Phobius"/>
    </source>
</evidence>
<protein>
    <recommendedName>
        <fullName evidence="2">DUF4015 domain-containing protein</fullName>
    </recommendedName>
</protein>